<sequence length="816" mass="89469">MVTSSRIKVFVRLRPSDTSSNGGGRGSSGIDIPPHLFGIDTISNTVTISATEGGGHGGGHGGYNPNSHNASLTPTTFQFEKILPPPTTNSSVYTLSALPLIRSSLAGFNATLLTYGQTGAGKTYTTFGPPAGASAYKERGLAARAIAGAFEEINRYKTVNEGMGGTPIEVRLSCIEIYNESVFDLLGFSGEDDSKDSGRDGGVPSLSLFESPSAGVQIRGLKMPLVNSAEEGLNLLFESQMNRAIAEHQLNDASSRSHCIFTFHFTVRNPENNKVTSSKFNIVDLAGSEKMVKTEAVGKVQRESNYINKSLSFLEQVVIALASKSRDHVPYRQTKLTHVLKDSLGGNCTTLMIACIWPHLSHLDQSLSTLKFAARMQTVRNKPTVNESKTNNVASVKLLRQIKNLKEELAFHDIISGRSGILYDEPDNKEMTDIRDRVRKYVEDETEVVEVRSLQHFRVVMGIMREMIVAGGRGGGGNTIMTPRREIVRGMGGVGREEKTSEDRTDMQNKGLFSAVKTEQVMMSPTSDAYLQKKQMRDIEEMEEERRVRSMPRASPAMVMIDNNNYSMGGTPPAKNGAERDRGMAELRPYLGGKDVLGKQAEFDAFKRGAGKSQAILLGQAKLEIKSKKTEIKSLTNDINYQKDRIDFLMSQLRESGLGAGASSPGSPTSPRAGDDPAKQLKLAKKTYRSKMETLTENKEELKFLQHQKAQSFNALIAAFDSWLKMKGGEEEVVEGLDEREGGGGDLDYDREEANDWKSGEAGGGDREYADEYYNESPRANPREAAAYEKAQHAARDKVNSRASRSAMSQSGEWKI</sequence>
<comment type="similarity">
    <text evidence="6 7">Belongs to the TRAFAC class myosin-kinesin ATPase superfamily. Kinesin family.</text>
</comment>
<dbReference type="CDD" id="cd00106">
    <property type="entry name" value="KISc"/>
    <property type="match status" value="1"/>
</dbReference>
<dbReference type="GO" id="GO:0051231">
    <property type="term" value="P:spindle elongation"/>
    <property type="evidence" value="ECO:0007669"/>
    <property type="project" value="TreeGrafter"/>
</dbReference>
<evidence type="ECO:0000256" key="4">
    <source>
        <dbReference type="ARBA" id="ARBA00022840"/>
    </source>
</evidence>
<dbReference type="Pfam" id="PF23735">
    <property type="entry name" value="KIF9"/>
    <property type="match status" value="1"/>
</dbReference>
<dbReference type="PANTHER" id="PTHR47969:SF15">
    <property type="entry name" value="CHROMOSOME-ASSOCIATED KINESIN KIF4A-RELATED"/>
    <property type="match status" value="1"/>
</dbReference>
<keyword evidence="3 6" id="KW-0547">Nucleotide-binding</keyword>
<evidence type="ECO:0000256" key="5">
    <source>
        <dbReference type="ARBA" id="ARBA00023054"/>
    </source>
</evidence>
<protein>
    <recommendedName>
        <fullName evidence="7">Kinesin-like protein</fullName>
    </recommendedName>
</protein>
<dbReference type="PANTHER" id="PTHR47969">
    <property type="entry name" value="CHROMOSOME-ASSOCIATED KINESIN KIF4A-RELATED"/>
    <property type="match status" value="1"/>
</dbReference>
<dbReference type="GO" id="GO:0003777">
    <property type="term" value="F:microtubule motor activity"/>
    <property type="evidence" value="ECO:0007669"/>
    <property type="project" value="InterPro"/>
</dbReference>
<dbReference type="Pfam" id="PF00225">
    <property type="entry name" value="Kinesin"/>
    <property type="match status" value="1"/>
</dbReference>
<feature type="domain" description="Kinesin motor" evidence="10">
    <location>
        <begin position="6"/>
        <end position="379"/>
    </location>
</feature>
<dbReference type="Proteomes" id="UP001165065">
    <property type="component" value="Unassembled WGS sequence"/>
</dbReference>
<feature type="region of interest" description="Disordered" evidence="9">
    <location>
        <begin position="657"/>
        <end position="678"/>
    </location>
</feature>
<evidence type="ECO:0000259" key="10">
    <source>
        <dbReference type="PROSITE" id="PS50067"/>
    </source>
</evidence>
<dbReference type="GO" id="GO:0008017">
    <property type="term" value="F:microtubule binding"/>
    <property type="evidence" value="ECO:0007669"/>
    <property type="project" value="InterPro"/>
</dbReference>
<accession>A0A9W7L465</accession>
<feature type="coiled-coil region" evidence="8">
    <location>
        <begin position="678"/>
        <end position="705"/>
    </location>
</feature>
<dbReference type="GO" id="GO:0007052">
    <property type="term" value="P:mitotic spindle organization"/>
    <property type="evidence" value="ECO:0007669"/>
    <property type="project" value="TreeGrafter"/>
</dbReference>
<gene>
    <name evidence="11" type="ORF">TrCOL_g4210</name>
</gene>
<comment type="caution">
    <text evidence="11">The sequence shown here is derived from an EMBL/GenBank/DDBJ whole genome shotgun (WGS) entry which is preliminary data.</text>
</comment>
<dbReference type="PROSITE" id="PS00411">
    <property type="entry name" value="KINESIN_MOTOR_1"/>
    <property type="match status" value="1"/>
</dbReference>
<dbReference type="InterPro" id="IPR036961">
    <property type="entry name" value="Kinesin_motor_dom_sf"/>
</dbReference>
<comment type="subcellular location">
    <subcellularLocation>
        <location evidence="1">Cytoplasm</location>
    </subcellularLocation>
</comment>
<dbReference type="GO" id="GO:0005874">
    <property type="term" value="C:microtubule"/>
    <property type="evidence" value="ECO:0007669"/>
    <property type="project" value="UniProtKB-KW"/>
</dbReference>
<evidence type="ECO:0000256" key="6">
    <source>
        <dbReference type="PROSITE-ProRule" id="PRU00283"/>
    </source>
</evidence>
<evidence type="ECO:0000256" key="2">
    <source>
        <dbReference type="ARBA" id="ARBA00022490"/>
    </source>
</evidence>
<dbReference type="OrthoDB" id="3176171at2759"/>
<dbReference type="InterPro" id="IPR019821">
    <property type="entry name" value="Kinesin_motor_CS"/>
</dbReference>
<evidence type="ECO:0000256" key="1">
    <source>
        <dbReference type="ARBA" id="ARBA00004496"/>
    </source>
</evidence>
<reference evidence="12" key="1">
    <citation type="journal article" date="2023" name="Commun. Biol.">
        <title>Genome analysis of Parmales, the sister group of diatoms, reveals the evolutionary specialization of diatoms from phago-mixotrophs to photoautotrophs.</title>
        <authorList>
            <person name="Ban H."/>
            <person name="Sato S."/>
            <person name="Yoshikawa S."/>
            <person name="Yamada K."/>
            <person name="Nakamura Y."/>
            <person name="Ichinomiya M."/>
            <person name="Sato N."/>
            <person name="Blanc-Mathieu R."/>
            <person name="Endo H."/>
            <person name="Kuwata A."/>
            <person name="Ogata H."/>
        </authorList>
    </citation>
    <scope>NUCLEOTIDE SEQUENCE [LARGE SCALE GENOMIC DNA]</scope>
</reference>
<evidence type="ECO:0000256" key="8">
    <source>
        <dbReference type="SAM" id="Coils"/>
    </source>
</evidence>
<dbReference type="InterPro" id="IPR027417">
    <property type="entry name" value="P-loop_NTPase"/>
</dbReference>
<dbReference type="SMART" id="SM00129">
    <property type="entry name" value="KISc"/>
    <property type="match status" value="1"/>
</dbReference>
<keyword evidence="7" id="KW-0493">Microtubule</keyword>
<evidence type="ECO:0000256" key="7">
    <source>
        <dbReference type="RuleBase" id="RU000394"/>
    </source>
</evidence>
<feature type="region of interest" description="Disordered" evidence="9">
    <location>
        <begin position="734"/>
        <end position="816"/>
    </location>
</feature>
<feature type="compositionally biased region" description="Polar residues" evidence="9">
    <location>
        <begin position="801"/>
        <end position="816"/>
    </location>
</feature>
<feature type="compositionally biased region" description="Low complexity" evidence="9">
    <location>
        <begin position="661"/>
        <end position="672"/>
    </location>
</feature>
<dbReference type="InterPro" id="IPR001752">
    <property type="entry name" value="Kinesin_motor_dom"/>
</dbReference>
<dbReference type="PRINTS" id="PR00380">
    <property type="entry name" value="KINESINHEAVY"/>
</dbReference>
<dbReference type="GO" id="GO:0005524">
    <property type="term" value="F:ATP binding"/>
    <property type="evidence" value="ECO:0007669"/>
    <property type="project" value="UniProtKB-UniRule"/>
</dbReference>
<feature type="compositionally biased region" description="Basic and acidic residues" evidence="9">
    <location>
        <begin position="786"/>
        <end position="800"/>
    </location>
</feature>
<evidence type="ECO:0000313" key="11">
    <source>
        <dbReference type="EMBL" id="GMI26669.1"/>
    </source>
</evidence>
<dbReference type="PROSITE" id="PS50067">
    <property type="entry name" value="KINESIN_MOTOR_2"/>
    <property type="match status" value="1"/>
</dbReference>
<keyword evidence="6 7" id="KW-0505">Motor protein</keyword>
<keyword evidence="12" id="KW-1185">Reference proteome</keyword>
<feature type="binding site" evidence="6">
    <location>
        <begin position="116"/>
        <end position="123"/>
    </location>
    <ligand>
        <name>ATP</name>
        <dbReference type="ChEBI" id="CHEBI:30616"/>
    </ligand>
</feature>
<dbReference type="EMBL" id="BRYA01000634">
    <property type="protein sequence ID" value="GMI26669.1"/>
    <property type="molecule type" value="Genomic_DNA"/>
</dbReference>
<dbReference type="InterPro" id="IPR056524">
    <property type="entry name" value="KIF6/9_C"/>
</dbReference>
<name>A0A9W7L465_9STRA</name>
<evidence type="ECO:0000256" key="3">
    <source>
        <dbReference type="ARBA" id="ARBA00022741"/>
    </source>
</evidence>
<evidence type="ECO:0000256" key="9">
    <source>
        <dbReference type="SAM" id="MobiDB-lite"/>
    </source>
</evidence>
<dbReference type="GO" id="GO:0005875">
    <property type="term" value="C:microtubule associated complex"/>
    <property type="evidence" value="ECO:0007669"/>
    <property type="project" value="TreeGrafter"/>
</dbReference>
<evidence type="ECO:0000313" key="12">
    <source>
        <dbReference type="Proteomes" id="UP001165065"/>
    </source>
</evidence>
<dbReference type="GO" id="GO:0007018">
    <property type="term" value="P:microtubule-based movement"/>
    <property type="evidence" value="ECO:0007669"/>
    <property type="project" value="InterPro"/>
</dbReference>
<dbReference type="InterPro" id="IPR027640">
    <property type="entry name" value="Kinesin-like_fam"/>
</dbReference>
<keyword evidence="2" id="KW-0963">Cytoplasm</keyword>
<dbReference type="Gene3D" id="3.40.850.10">
    <property type="entry name" value="Kinesin motor domain"/>
    <property type="match status" value="1"/>
</dbReference>
<feature type="compositionally biased region" description="Basic and acidic residues" evidence="9">
    <location>
        <begin position="752"/>
        <end position="770"/>
    </location>
</feature>
<keyword evidence="5 8" id="KW-0175">Coiled coil</keyword>
<proteinExistence type="inferred from homology"/>
<dbReference type="AlphaFoldDB" id="A0A9W7L465"/>
<organism evidence="11 12">
    <name type="scientific">Triparma columacea</name>
    <dbReference type="NCBI Taxonomy" id="722753"/>
    <lineage>
        <taxon>Eukaryota</taxon>
        <taxon>Sar</taxon>
        <taxon>Stramenopiles</taxon>
        <taxon>Ochrophyta</taxon>
        <taxon>Bolidophyceae</taxon>
        <taxon>Parmales</taxon>
        <taxon>Triparmaceae</taxon>
        <taxon>Triparma</taxon>
    </lineage>
</organism>
<dbReference type="GO" id="GO:0005737">
    <property type="term" value="C:cytoplasm"/>
    <property type="evidence" value="ECO:0007669"/>
    <property type="project" value="UniProtKB-SubCell"/>
</dbReference>
<keyword evidence="4 6" id="KW-0067">ATP-binding</keyword>
<dbReference type="SUPFAM" id="SSF52540">
    <property type="entry name" value="P-loop containing nucleoside triphosphate hydrolases"/>
    <property type="match status" value="1"/>
</dbReference>